<keyword evidence="3" id="KW-1185">Reference proteome</keyword>
<organism evidence="2 3">
    <name type="scientific">Veillonella magna</name>
    <dbReference type="NCBI Taxonomy" id="464322"/>
    <lineage>
        <taxon>Bacteria</taxon>
        <taxon>Bacillati</taxon>
        <taxon>Bacillota</taxon>
        <taxon>Negativicutes</taxon>
        <taxon>Veillonellales</taxon>
        <taxon>Veillonellaceae</taxon>
        <taxon>Veillonella</taxon>
    </lineage>
</organism>
<keyword evidence="1" id="KW-0472">Membrane</keyword>
<gene>
    <name evidence="2" type="ORF">H6A01_02230</name>
</gene>
<proteinExistence type="predicted"/>
<keyword evidence="1" id="KW-0812">Transmembrane</keyword>
<feature type="transmembrane region" description="Helical" evidence="1">
    <location>
        <begin position="21"/>
        <end position="44"/>
    </location>
</feature>
<sequence>MCYFELINKTGLTRFGQGMEGTLHFLGSLVILLSLLRLGVFWLLGV</sequence>
<reference evidence="2 3" key="1">
    <citation type="journal article" date="2021" name="Sci. Rep.">
        <title>The distribution of antibiotic resistance genes in chicken gut microbiota commensals.</title>
        <authorList>
            <person name="Juricova H."/>
            <person name="Matiasovicova J."/>
            <person name="Kubasova T."/>
            <person name="Cejkova D."/>
            <person name="Rychlik I."/>
        </authorList>
    </citation>
    <scope>NUCLEOTIDE SEQUENCE [LARGE SCALE GENOMIC DNA]</scope>
    <source>
        <strain evidence="2 3">An537</strain>
    </source>
</reference>
<evidence type="ECO:0000313" key="3">
    <source>
        <dbReference type="Proteomes" id="UP000707138"/>
    </source>
</evidence>
<evidence type="ECO:0000256" key="1">
    <source>
        <dbReference type="SAM" id="Phobius"/>
    </source>
</evidence>
<name>A0ABS2GDC9_9FIRM</name>
<evidence type="ECO:0000313" key="2">
    <source>
        <dbReference type="EMBL" id="MBM6912149.1"/>
    </source>
</evidence>
<dbReference type="RefSeq" id="WP_169718812.1">
    <property type="nucleotide sequence ID" value="NZ_CALXQD010000004.1"/>
</dbReference>
<protein>
    <submittedName>
        <fullName evidence="2">Uncharacterized protein</fullName>
    </submittedName>
</protein>
<accession>A0ABS2GDC9</accession>
<dbReference type="EMBL" id="JACJLA010000003">
    <property type="protein sequence ID" value="MBM6912149.1"/>
    <property type="molecule type" value="Genomic_DNA"/>
</dbReference>
<keyword evidence="1" id="KW-1133">Transmembrane helix</keyword>
<dbReference type="Proteomes" id="UP000707138">
    <property type="component" value="Unassembled WGS sequence"/>
</dbReference>
<comment type="caution">
    <text evidence="2">The sequence shown here is derived from an EMBL/GenBank/DDBJ whole genome shotgun (WGS) entry which is preliminary data.</text>
</comment>